<evidence type="ECO:0000259" key="1">
    <source>
        <dbReference type="Pfam" id="PF09327"/>
    </source>
</evidence>
<organism evidence="2">
    <name type="scientific">Arsenophonus nasoniae</name>
    <name type="common">son-killer infecting Nasonia vitripennis</name>
    <dbReference type="NCBI Taxonomy" id="638"/>
    <lineage>
        <taxon>Bacteria</taxon>
        <taxon>Pseudomonadati</taxon>
        <taxon>Pseudomonadota</taxon>
        <taxon>Gammaproteobacteria</taxon>
        <taxon>Enterobacterales</taxon>
        <taxon>Morganellaceae</taxon>
        <taxon>Arsenophonus</taxon>
    </lineage>
</organism>
<protein>
    <submittedName>
        <fullName evidence="2">Conserved hypothetical phage protein</fullName>
    </submittedName>
</protein>
<dbReference type="AlphaFoldDB" id="D2U4P8"/>
<dbReference type="PANTHER" id="PTHR36251">
    <property type="entry name" value="FELS-1 PROPHAGE HOST SPECIFICITY PROTEIN-RELATED"/>
    <property type="match status" value="1"/>
</dbReference>
<proteinExistence type="predicted"/>
<dbReference type="EMBL" id="FN545281">
    <property type="protein sequence ID" value="CBA76625.1"/>
    <property type="molecule type" value="Genomic_DNA"/>
</dbReference>
<sequence>MVKIVYDGVSYDAGMVIGAELKNEKVTTVMGFNAQQFAFYNPSNGKMDLFMYLQDGQVFINEAFINEAWLNSVVVIDKIQSKNYLPEKSGFILDAKNNRFEMNSNSKDSRFTFDGTGLRLYDEKGQVRIEIALE</sequence>
<accession>D2U4P8</accession>
<dbReference type="Pfam" id="PF09327">
    <property type="entry name" value="Phage_Tail_Tip"/>
    <property type="match status" value="1"/>
</dbReference>
<dbReference type="PANTHER" id="PTHR36251:SF2">
    <property type="entry name" value="GIFSY-2 PROPHAGE HOST SPECIFICITY PROTEIN J, PHAGE LAMBDA"/>
    <property type="match status" value="1"/>
</dbReference>
<reference evidence="2" key="1">
    <citation type="journal article" date="2010" name="Insect Mol. Biol.">
        <title>The draft genome sequence of Arsenophonus nasoniae, son-killer bacterium of Nasonia vitripennis, reveals genes associated with virulence and symbiosis.</title>
        <authorList>
            <person name="Wilkes T."/>
            <person name="Darby A.C."/>
            <person name="Choi J."/>
            <person name="Colborne J.K."/>
            <person name="Werren J.H."/>
            <person name="Hurst G.D.D."/>
        </authorList>
    </citation>
    <scope>NUCLEOTIDE SEQUENCE</scope>
</reference>
<evidence type="ECO:0000313" key="2">
    <source>
        <dbReference type="EMBL" id="CBA76625.1"/>
    </source>
</evidence>
<name>D2U4P8_9GAMM</name>
<feature type="domain" description="Tip attachment protein J central straight fiber" evidence="1">
    <location>
        <begin position="5"/>
        <end position="106"/>
    </location>
</feature>
<dbReference type="InterPro" id="IPR015406">
    <property type="entry name" value="GpJ_CSF"/>
</dbReference>
<gene>
    <name evidence="2" type="ORF">ARN_36740</name>
</gene>
<dbReference type="InterPro" id="IPR053171">
    <property type="entry name" value="Viral_Tip_Attach_Protein"/>
</dbReference>